<dbReference type="InterPro" id="IPR014756">
    <property type="entry name" value="Ig_E-set"/>
</dbReference>
<evidence type="ECO:0000256" key="1">
    <source>
        <dbReference type="ARBA" id="ARBA00005968"/>
    </source>
</evidence>
<dbReference type="Pfam" id="PF00868">
    <property type="entry name" value="Transglut_N"/>
    <property type="match status" value="1"/>
</dbReference>
<dbReference type="AlphaFoldDB" id="A0A8C3JJ09"/>
<dbReference type="SUPFAM" id="SSF81296">
    <property type="entry name" value="E set domains"/>
    <property type="match status" value="1"/>
</dbReference>
<dbReference type="Proteomes" id="UP000694419">
    <property type="component" value="Unplaced"/>
</dbReference>
<accession>A0A8C3JJ09</accession>
<evidence type="ECO:0000259" key="2">
    <source>
        <dbReference type="Pfam" id="PF00868"/>
    </source>
</evidence>
<comment type="similarity">
    <text evidence="1">Belongs to the transglutaminase superfamily. Transglutaminase family.</text>
</comment>
<evidence type="ECO:0000313" key="3">
    <source>
        <dbReference type="Ensembl" id="ENSCPGP00000008476.1"/>
    </source>
</evidence>
<reference evidence="3" key="2">
    <citation type="submission" date="2025-09" db="UniProtKB">
        <authorList>
            <consortium name="Ensembl"/>
        </authorList>
    </citation>
    <scope>IDENTIFICATION</scope>
</reference>
<name>A0A8C3JJ09_9CHAR</name>
<dbReference type="InterPro" id="IPR001102">
    <property type="entry name" value="Transglutaminase_N"/>
</dbReference>
<keyword evidence="4" id="KW-1185">Reference proteome</keyword>
<sequence>MSYKYSFSLSGVKTNWQPSLNARAHHTDKYANTELTVRRGQGFTISLYFNRPRQNGESLAFVTEIGNAPLA</sequence>
<protein>
    <recommendedName>
        <fullName evidence="2">Transglutaminase N-terminal domain-containing protein</fullName>
    </recommendedName>
</protein>
<organism evidence="3 4">
    <name type="scientific">Calidris pygmaea</name>
    <name type="common">Spoon-billed sandpiper</name>
    <dbReference type="NCBI Taxonomy" id="425635"/>
    <lineage>
        <taxon>Eukaryota</taxon>
        <taxon>Metazoa</taxon>
        <taxon>Chordata</taxon>
        <taxon>Craniata</taxon>
        <taxon>Vertebrata</taxon>
        <taxon>Euteleostomi</taxon>
        <taxon>Archelosauria</taxon>
        <taxon>Archosauria</taxon>
        <taxon>Dinosauria</taxon>
        <taxon>Saurischia</taxon>
        <taxon>Theropoda</taxon>
        <taxon>Coelurosauria</taxon>
        <taxon>Aves</taxon>
        <taxon>Neognathae</taxon>
        <taxon>Neoaves</taxon>
        <taxon>Charadriiformes</taxon>
        <taxon>Scolopacidae</taxon>
        <taxon>Calidris</taxon>
    </lineage>
</organism>
<dbReference type="Gene3D" id="2.60.40.10">
    <property type="entry name" value="Immunoglobulins"/>
    <property type="match status" value="1"/>
</dbReference>
<reference evidence="3" key="1">
    <citation type="submission" date="2025-08" db="UniProtKB">
        <authorList>
            <consortium name="Ensembl"/>
        </authorList>
    </citation>
    <scope>IDENTIFICATION</scope>
</reference>
<dbReference type="InterPro" id="IPR013783">
    <property type="entry name" value="Ig-like_fold"/>
</dbReference>
<evidence type="ECO:0000313" key="4">
    <source>
        <dbReference type="Proteomes" id="UP000694419"/>
    </source>
</evidence>
<feature type="domain" description="Transglutaminase N-terminal" evidence="2">
    <location>
        <begin position="13"/>
        <end position="69"/>
    </location>
</feature>
<dbReference type="Ensembl" id="ENSCPGT00000009312.1">
    <property type="protein sequence ID" value="ENSCPGP00000008476.1"/>
    <property type="gene ID" value="ENSCPGG00000006027.1"/>
</dbReference>
<proteinExistence type="inferred from homology"/>